<evidence type="ECO:0000259" key="6">
    <source>
        <dbReference type="Pfam" id="PF14833"/>
    </source>
</evidence>
<evidence type="ECO:0000313" key="7">
    <source>
        <dbReference type="EMBL" id="GHO97356.1"/>
    </source>
</evidence>
<organism evidence="7 8">
    <name type="scientific">Reticulibacter mediterranei</name>
    <dbReference type="NCBI Taxonomy" id="2778369"/>
    <lineage>
        <taxon>Bacteria</taxon>
        <taxon>Bacillati</taxon>
        <taxon>Chloroflexota</taxon>
        <taxon>Ktedonobacteria</taxon>
        <taxon>Ktedonobacterales</taxon>
        <taxon>Reticulibacteraceae</taxon>
        <taxon>Reticulibacter</taxon>
    </lineage>
</organism>
<dbReference type="InterPro" id="IPR029154">
    <property type="entry name" value="HIBADH-like_NADP-bd"/>
</dbReference>
<dbReference type="Gene3D" id="1.10.1040.10">
    <property type="entry name" value="N-(1-d-carboxylethyl)-l-norvaline Dehydrogenase, domain 2"/>
    <property type="match status" value="1"/>
</dbReference>
<dbReference type="PANTHER" id="PTHR43060">
    <property type="entry name" value="3-HYDROXYISOBUTYRATE DEHYDROGENASE-LIKE 1, MITOCHONDRIAL-RELATED"/>
    <property type="match status" value="1"/>
</dbReference>
<dbReference type="Proteomes" id="UP000597444">
    <property type="component" value="Unassembled WGS sequence"/>
</dbReference>
<dbReference type="PIRSF" id="PIRSF000103">
    <property type="entry name" value="HIBADH"/>
    <property type="match status" value="1"/>
</dbReference>
<evidence type="ECO:0000256" key="3">
    <source>
        <dbReference type="ARBA" id="ARBA00023027"/>
    </source>
</evidence>
<comment type="caution">
    <text evidence="7">The sequence shown here is derived from an EMBL/GenBank/DDBJ whole genome shotgun (WGS) entry which is preliminary data.</text>
</comment>
<name>A0A8J3IY36_9CHLR</name>
<dbReference type="InterPro" id="IPR015815">
    <property type="entry name" value="HIBADH-related"/>
</dbReference>
<keyword evidence="8" id="KW-1185">Reference proteome</keyword>
<gene>
    <name evidence="7" type="ORF">KSF_074040</name>
</gene>
<dbReference type="GO" id="GO:0016491">
    <property type="term" value="F:oxidoreductase activity"/>
    <property type="evidence" value="ECO:0007669"/>
    <property type="project" value="UniProtKB-KW"/>
</dbReference>
<dbReference type="InterPro" id="IPR013328">
    <property type="entry name" value="6PGD_dom2"/>
</dbReference>
<dbReference type="RefSeq" id="WP_220207919.1">
    <property type="nucleotide sequence ID" value="NZ_BNJK01000001.1"/>
</dbReference>
<feature type="domain" description="3-hydroxyisobutyrate dehydrogenase-like NAD-binding" evidence="6">
    <location>
        <begin position="171"/>
        <end position="291"/>
    </location>
</feature>
<evidence type="ECO:0000256" key="2">
    <source>
        <dbReference type="ARBA" id="ARBA00023002"/>
    </source>
</evidence>
<keyword evidence="2" id="KW-0560">Oxidoreductase</keyword>
<accession>A0A8J3IY36</accession>
<feature type="domain" description="6-phosphogluconate dehydrogenase NADP-binding" evidence="5">
    <location>
        <begin position="8"/>
        <end position="167"/>
    </location>
</feature>
<evidence type="ECO:0000313" key="8">
    <source>
        <dbReference type="Proteomes" id="UP000597444"/>
    </source>
</evidence>
<keyword evidence="3" id="KW-0520">NAD</keyword>
<dbReference type="Pfam" id="PF03446">
    <property type="entry name" value="NAD_binding_2"/>
    <property type="match status" value="1"/>
</dbReference>
<evidence type="ECO:0000256" key="4">
    <source>
        <dbReference type="PIRSR" id="PIRSR000103-1"/>
    </source>
</evidence>
<dbReference type="EMBL" id="BNJK01000001">
    <property type="protein sequence ID" value="GHO97356.1"/>
    <property type="molecule type" value="Genomic_DNA"/>
</dbReference>
<dbReference type="InterPro" id="IPR008927">
    <property type="entry name" value="6-PGluconate_DH-like_C_sf"/>
</dbReference>
<evidence type="ECO:0000259" key="5">
    <source>
        <dbReference type="Pfam" id="PF03446"/>
    </source>
</evidence>
<dbReference type="InterPro" id="IPR036291">
    <property type="entry name" value="NAD(P)-bd_dom_sf"/>
</dbReference>
<dbReference type="AlphaFoldDB" id="A0A8J3IY36"/>
<dbReference type="InterPro" id="IPR006115">
    <property type="entry name" value="6PGDH_NADP-bd"/>
</dbReference>
<dbReference type="Gene3D" id="3.40.50.720">
    <property type="entry name" value="NAD(P)-binding Rossmann-like Domain"/>
    <property type="match status" value="1"/>
</dbReference>
<sequence>MEENAKPRVGFIGVGVMGRPMVSNLLKAGYACTVYDVNPQPVAALANEGASAAQDVHAVAAASDLLITMVVDDAQFSAILFEPGEAAQALREGAIVMGMSTMSVRTVQQAAARLQERGIRYVDAPVSGGEVGAINATLSIMVGGASEIIAQCQPVLQAMGSHVYHVGERPGDGQAVKMINQLMVCVHNAVAAEALVFGERAGLDKAMLHEIITKSAGNSWIFADRGQRMVSEQFTPPKSALKILVKDLGFVMDTANAMGHPLLLGGLTHQLYKMAHARGWDNLDDSILIRLMEEIAGKQ</sequence>
<dbReference type="PANTHER" id="PTHR43060:SF15">
    <property type="entry name" value="3-HYDROXYISOBUTYRATE DEHYDROGENASE-LIKE 1, MITOCHONDRIAL-RELATED"/>
    <property type="match status" value="1"/>
</dbReference>
<comment type="similarity">
    <text evidence="1">Belongs to the HIBADH-related family.</text>
</comment>
<dbReference type="GO" id="GO:0051287">
    <property type="term" value="F:NAD binding"/>
    <property type="evidence" value="ECO:0007669"/>
    <property type="project" value="InterPro"/>
</dbReference>
<reference evidence="7" key="1">
    <citation type="submission" date="2020-10" db="EMBL/GenBank/DDBJ databases">
        <title>Taxonomic study of unclassified bacteria belonging to the class Ktedonobacteria.</title>
        <authorList>
            <person name="Yabe S."/>
            <person name="Wang C.M."/>
            <person name="Zheng Y."/>
            <person name="Sakai Y."/>
            <person name="Cavaletti L."/>
            <person name="Monciardini P."/>
            <person name="Donadio S."/>
        </authorList>
    </citation>
    <scope>NUCLEOTIDE SEQUENCE</scope>
    <source>
        <strain evidence="7">ID150040</strain>
    </source>
</reference>
<feature type="active site" evidence="4">
    <location>
        <position position="177"/>
    </location>
</feature>
<evidence type="ECO:0000256" key="1">
    <source>
        <dbReference type="ARBA" id="ARBA00009080"/>
    </source>
</evidence>
<dbReference type="SUPFAM" id="SSF48179">
    <property type="entry name" value="6-phosphogluconate dehydrogenase C-terminal domain-like"/>
    <property type="match status" value="1"/>
</dbReference>
<proteinExistence type="inferred from homology"/>
<dbReference type="GO" id="GO:0050661">
    <property type="term" value="F:NADP binding"/>
    <property type="evidence" value="ECO:0007669"/>
    <property type="project" value="InterPro"/>
</dbReference>
<dbReference type="Pfam" id="PF14833">
    <property type="entry name" value="NAD_binding_11"/>
    <property type="match status" value="1"/>
</dbReference>
<protein>
    <submittedName>
        <fullName evidence="7">Beta-hydroxyacid dehydrogenase</fullName>
    </submittedName>
</protein>
<dbReference type="SUPFAM" id="SSF51735">
    <property type="entry name" value="NAD(P)-binding Rossmann-fold domains"/>
    <property type="match status" value="1"/>
</dbReference>